<protein>
    <submittedName>
        <fullName evidence="3">ATP-dependent zinc protease</fullName>
    </submittedName>
</protein>
<reference evidence="4" key="1">
    <citation type="submission" date="2018-06" db="EMBL/GenBank/DDBJ databases">
        <title>Complete genome of Pseudomonas insecticola strain QZS01.</title>
        <authorList>
            <person name="Wang J."/>
            <person name="Su Q."/>
        </authorList>
    </citation>
    <scope>NUCLEOTIDE SEQUENCE [LARGE SCALE GENOMIC DNA]</scope>
    <source>
        <strain evidence="4">QZS01</strain>
    </source>
</reference>
<accession>A0A3S9XC11</accession>
<evidence type="ECO:0000259" key="2">
    <source>
        <dbReference type="Pfam" id="PF05618"/>
    </source>
</evidence>
<keyword evidence="1" id="KW-0732">Signal</keyword>
<dbReference type="GO" id="GO:0006508">
    <property type="term" value="P:proteolysis"/>
    <property type="evidence" value="ECO:0007669"/>
    <property type="project" value="UniProtKB-KW"/>
</dbReference>
<feature type="chain" id="PRO_5019579165" evidence="1">
    <location>
        <begin position="24"/>
        <end position="181"/>
    </location>
</feature>
<proteinExistence type="predicted"/>
<sequence>MLLQIQKVLCLSFLVSFAMVGFAEEKTVYGRYEMMKVEGLNGLVPAKLDTGAMTASLSATDIKVFKKDGEEWVRFTPQVKGKTFGPLEYPLAKMGKIKRRAADLVKVDQDDDADEEDPNYTYRPEIQMEVCLGNQLRTIDVNLTDRRSFSYPLLIGTKALRSFNAIVDPSLKYQSKATCGK</sequence>
<dbReference type="PANTHER" id="PTHR38037:SF2">
    <property type="entry name" value="ATP-DEPENDENT ZINC PROTEASE DOMAIN-CONTAINING PROTEIN-RELATED"/>
    <property type="match status" value="1"/>
</dbReference>
<keyword evidence="3" id="KW-0378">Hydrolase</keyword>
<dbReference type="PANTHER" id="PTHR38037">
    <property type="entry name" value="ZN_PROTEASE DOMAIN-CONTAINING PROTEIN"/>
    <property type="match status" value="1"/>
</dbReference>
<dbReference type="AlphaFoldDB" id="A0A3S9XC11"/>
<dbReference type="KEGG" id="emo:DM558_03710"/>
<dbReference type="InterPro" id="IPR008503">
    <property type="entry name" value="Asp_endopeptidase"/>
</dbReference>
<feature type="domain" description="Retropepsin-like aspartic endopeptidase" evidence="2">
    <location>
        <begin position="28"/>
        <end position="175"/>
    </location>
</feature>
<keyword evidence="4" id="KW-1185">Reference proteome</keyword>
<dbReference type="InterPro" id="IPR021109">
    <property type="entry name" value="Peptidase_aspartic_dom_sf"/>
</dbReference>
<name>A0A3S9XC11_9GAMM</name>
<dbReference type="RefSeq" id="WP_127162105.1">
    <property type="nucleotide sequence ID" value="NZ_CP029822.1"/>
</dbReference>
<dbReference type="EMBL" id="CP029822">
    <property type="protein sequence ID" value="AZS49935.1"/>
    <property type="molecule type" value="Genomic_DNA"/>
</dbReference>
<gene>
    <name evidence="3" type="ORF">DM558_03710</name>
</gene>
<dbReference type="Gene3D" id="2.40.70.10">
    <property type="entry name" value="Acid Proteases"/>
    <property type="match status" value="1"/>
</dbReference>
<evidence type="ECO:0000313" key="4">
    <source>
        <dbReference type="Proteomes" id="UP000273143"/>
    </source>
</evidence>
<dbReference type="SUPFAM" id="SSF50630">
    <property type="entry name" value="Acid proteases"/>
    <property type="match status" value="1"/>
</dbReference>
<dbReference type="Proteomes" id="UP000273143">
    <property type="component" value="Chromosome"/>
</dbReference>
<evidence type="ECO:0000313" key="3">
    <source>
        <dbReference type="EMBL" id="AZS49935.1"/>
    </source>
</evidence>
<organism evidence="3 4">
    <name type="scientific">Entomomonas moraniae</name>
    <dbReference type="NCBI Taxonomy" id="2213226"/>
    <lineage>
        <taxon>Bacteria</taxon>
        <taxon>Pseudomonadati</taxon>
        <taxon>Pseudomonadota</taxon>
        <taxon>Gammaproteobacteria</taxon>
        <taxon>Pseudomonadales</taxon>
        <taxon>Pseudomonadaceae</taxon>
        <taxon>Entomomonas</taxon>
    </lineage>
</organism>
<feature type="signal peptide" evidence="1">
    <location>
        <begin position="1"/>
        <end position="23"/>
    </location>
</feature>
<dbReference type="GO" id="GO:0008233">
    <property type="term" value="F:peptidase activity"/>
    <property type="evidence" value="ECO:0007669"/>
    <property type="project" value="UniProtKB-KW"/>
</dbReference>
<dbReference type="Pfam" id="PF05618">
    <property type="entry name" value="Zn_protease"/>
    <property type="match status" value="1"/>
</dbReference>
<evidence type="ECO:0000256" key="1">
    <source>
        <dbReference type="SAM" id="SignalP"/>
    </source>
</evidence>
<keyword evidence="3" id="KW-0645">Protease</keyword>